<feature type="compositionally biased region" description="Acidic residues" evidence="5">
    <location>
        <begin position="256"/>
        <end position="272"/>
    </location>
</feature>
<dbReference type="PANTHER" id="PTHR23092:SF15">
    <property type="entry name" value="INACTIVE NON-CANONICAL POLY(A) RNA POLYMERASE PROTEIN TRF4-2-RELATED"/>
    <property type="match status" value="1"/>
</dbReference>
<dbReference type="EC" id="2.7.7.19" evidence="2"/>
<feature type="compositionally biased region" description="Basic and acidic residues" evidence="5">
    <location>
        <begin position="122"/>
        <end position="136"/>
    </location>
</feature>
<dbReference type="SUPFAM" id="SSF81301">
    <property type="entry name" value="Nucleotidyltransferase"/>
    <property type="match status" value="1"/>
</dbReference>
<gene>
    <name evidence="8" type="ORF">IWZ03DRAFT_443430</name>
</gene>
<evidence type="ECO:0000256" key="4">
    <source>
        <dbReference type="ARBA" id="ARBA00022842"/>
    </source>
</evidence>
<dbReference type="SUPFAM" id="SSF81631">
    <property type="entry name" value="PAP/OAS1 substrate-binding domain"/>
    <property type="match status" value="1"/>
</dbReference>
<evidence type="ECO:0000256" key="2">
    <source>
        <dbReference type="ARBA" id="ARBA00012388"/>
    </source>
</evidence>
<dbReference type="Gene3D" id="3.30.460.10">
    <property type="entry name" value="Beta Polymerase, domain 2"/>
    <property type="match status" value="1"/>
</dbReference>
<feature type="compositionally biased region" description="Polar residues" evidence="5">
    <location>
        <begin position="1"/>
        <end position="11"/>
    </location>
</feature>
<evidence type="ECO:0000259" key="7">
    <source>
        <dbReference type="Pfam" id="PF22600"/>
    </source>
</evidence>
<dbReference type="Gene3D" id="1.10.1410.10">
    <property type="match status" value="1"/>
</dbReference>
<reference evidence="8 9" key="1">
    <citation type="submission" date="2024-04" db="EMBL/GenBank/DDBJ databases">
        <title>Phyllosticta paracitricarpa is synonymous to the EU quarantine fungus P. citricarpa based on phylogenomic analyses.</title>
        <authorList>
            <consortium name="Lawrence Berkeley National Laboratory"/>
            <person name="Van Ingen-Buijs V.A."/>
            <person name="Van Westerhoven A.C."/>
            <person name="Haridas S."/>
            <person name="Skiadas P."/>
            <person name="Martin F."/>
            <person name="Groenewald J.Z."/>
            <person name="Crous P.W."/>
            <person name="Seidl M.F."/>
        </authorList>
    </citation>
    <scope>NUCLEOTIDE SEQUENCE [LARGE SCALE GENOMIC DNA]</scope>
    <source>
        <strain evidence="8 9">CBS 123371</strain>
    </source>
</reference>
<evidence type="ECO:0000313" key="9">
    <source>
        <dbReference type="Proteomes" id="UP001363622"/>
    </source>
</evidence>
<keyword evidence="4" id="KW-0460">Magnesium</keyword>
<feature type="compositionally biased region" description="Pro residues" evidence="5">
    <location>
        <begin position="346"/>
        <end position="355"/>
    </location>
</feature>
<feature type="compositionally biased region" description="Basic and acidic residues" evidence="5">
    <location>
        <begin position="173"/>
        <end position="199"/>
    </location>
</feature>
<dbReference type="Pfam" id="PF03828">
    <property type="entry name" value="PAP_assoc"/>
    <property type="match status" value="1"/>
</dbReference>
<feature type="compositionally biased region" description="Basic and acidic residues" evidence="5">
    <location>
        <begin position="12"/>
        <end position="21"/>
    </location>
</feature>
<proteinExistence type="inferred from homology"/>
<dbReference type="CDD" id="cd05402">
    <property type="entry name" value="NT_PAP_TUTase"/>
    <property type="match status" value="1"/>
</dbReference>
<feature type="compositionally biased region" description="Basic and acidic residues" evidence="5">
    <location>
        <begin position="218"/>
        <end position="227"/>
    </location>
</feature>
<comment type="similarity">
    <text evidence="1">Belongs to the DNA polymerase type-B-like family.</text>
</comment>
<comment type="caution">
    <text evidence="8">The sequence shown here is derived from an EMBL/GenBank/DDBJ whole genome shotgun (WGS) entry which is preliminary data.</text>
</comment>
<protein>
    <recommendedName>
        <fullName evidence="2">polynucleotide adenylyltransferase</fullName>
        <ecNumber evidence="2">2.7.7.19</ecNumber>
    </recommendedName>
</protein>
<dbReference type="InterPro" id="IPR043519">
    <property type="entry name" value="NT_sf"/>
</dbReference>
<feature type="compositionally biased region" description="Basic and acidic residues" evidence="5">
    <location>
        <begin position="54"/>
        <end position="68"/>
    </location>
</feature>
<dbReference type="Pfam" id="PF22600">
    <property type="entry name" value="MTPAP-like_central"/>
    <property type="match status" value="1"/>
</dbReference>
<feature type="compositionally biased region" description="Acidic residues" evidence="5">
    <location>
        <begin position="156"/>
        <end position="172"/>
    </location>
</feature>
<sequence>MSSYRPSYNGQRDSRNHRDGGSGRSRRPSPARRDPPSMYQFGGGRDSYRPGQSYDDRNGNRPGRDRPNDFTFRAGNEHDVRFPATDPSRIAGAAHRRMPPRDNRRPRQHHQPGRVWRPPPAPHERPILQSTREKTPEQFVGMNDGSAKFISLSDVSDSEAEMQLESQSDDDQDSVHGGDEQPAAKKARVTSEDKSDADAAPRWSNPDPYTSLPPPDESQTKKRDFVKLIRKAKVASDRTSTSNAVTQNADFISLNFDDEEEQNSEDEDNASSDDERRAGAPNAKAPRFSHLDNLHPNRSINAASENMASDQGKSAPVVPQTAASLGPPPTLSQVQSHALISGLDTWPPPPPPPKPSTSGKLEPLPPPIKGKKRKRDVIDGGVMEEWAPRSGTSSTPWCIFDHSATENIGLWLHKEIIDFYEYVKPHEIEQTVRLELIDRISNILEESFPTATVCSFGSFASGLYLPTADMDLVLVSRQFISNGMPQVGQSRKQLYRIASLLERGGVTQPGTTEVIAGARVPIIKLVDRVTGLKVDMSFENNTGIVANGTFQEWKAQYPAMPIIATLVKQFLAMRNLNEVFSGGLGGFSVICMVVHFLQLHPAAQSGNMLPEEHVGEIFMGFLQYYGTKFNMYNTRISLNPPEILRKGFMGPDGKPSKPDRLSIIDPNKPTNDISSGSHNVEKILTCFNKAFESLHNRMAQISRDDRSMRKNASILQVVFAGNYSSFEWQRNRLRMVHDCR</sequence>
<evidence type="ECO:0000256" key="3">
    <source>
        <dbReference type="ARBA" id="ARBA00022723"/>
    </source>
</evidence>
<evidence type="ECO:0000256" key="5">
    <source>
        <dbReference type="SAM" id="MobiDB-lite"/>
    </source>
</evidence>
<feature type="region of interest" description="Disordered" evidence="5">
    <location>
        <begin position="651"/>
        <end position="675"/>
    </location>
</feature>
<organism evidence="8 9">
    <name type="scientific">Phyllosticta citriasiana</name>
    <dbReference type="NCBI Taxonomy" id="595635"/>
    <lineage>
        <taxon>Eukaryota</taxon>
        <taxon>Fungi</taxon>
        <taxon>Dikarya</taxon>
        <taxon>Ascomycota</taxon>
        <taxon>Pezizomycotina</taxon>
        <taxon>Dothideomycetes</taxon>
        <taxon>Dothideomycetes incertae sedis</taxon>
        <taxon>Botryosphaeriales</taxon>
        <taxon>Phyllostictaceae</taxon>
        <taxon>Phyllosticta</taxon>
    </lineage>
</organism>
<evidence type="ECO:0000256" key="1">
    <source>
        <dbReference type="ARBA" id="ARBA00008593"/>
    </source>
</evidence>
<feature type="region of interest" description="Disordered" evidence="5">
    <location>
        <begin position="1"/>
        <end position="375"/>
    </location>
</feature>
<name>A0ABR1KKQ7_9PEZI</name>
<accession>A0ABR1KKQ7</accession>
<feature type="domain" description="PAP-associated" evidence="6">
    <location>
        <begin position="614"/>
        <end position="671"/>
    </location>
</feature>
<evidence type="ECO:0000313" key="8">
    <source>
        <dbReference type="EMBL" id="KAK7514815.1"/>
    </source>
</evidence>
<keyword evidence="9" id="KW-1185">Reference proteome</keyword>
<dbReference type="InterPro" id="IPR002058">
    <property type="entry name" value="PAP_assoc"/>
</dbReference>
<evidence type="ECO:0000259" key="6">
    <source>
        <dbReference type="Pfam" id="PF03828"/>
    </source>
</evidence>
<keyword evidence="3" id="KW-0479">Metal-binding</keyword>
<dbReference type="EMBL" id="JBBPHU010000008">
    <property type="protein sequence ID" value="KAK7514815.1"/>
    <property type="molecule type" value="Genomic_DNA"/>
</dbReference>
<dbReference type="InterPro" id="IPR054708">
    <property type="entry name" value="MTPAP-like_central"/>
</dbReference>
<feature type="compositionally biased region" description="Polar residues" evidence="5">
    <location>
        <begin position="237"/>
        <end position="250"/>
    </location>
</feature>
<dbReference type="Proteomes" id="UP001363622">
    <property type="component" value="Unassembled WGS sequence"/>
</dbReference>
<feature type="domain" description="Poly(A) RNA polymerase mitochondrial-like central palm" evidence="7">
    <location>
        <begin position="412"/>
        <end position="546"/>
    </location>
</feature>
<dbReference type="InterPro" id="IPR045862">
    <property type="entry name" value="Trf4-like"/>
</dbReference>
<feature type="compositionally biased region" description="Polar residues" evidence="5">
    <location>
        <begin position="296"/>
        <end position="312"/>
    </location>
</feature>
<dbReference type="PANTHER" id="PTHR23092">
    <property type="entry name" value="POLY(A) RNA POLYMERASE"/>
    <property type="match status" value="1"/>
</dbReference>